<dbReference type="AlphaFoldDB" id="A0A7Z8K088"/>
<sequence>MASHRLTTDAREAGMATEIAWRSYLDAVSAVLPAGMSIDDFTFTGPSPTTAGTASADPLQGLSIGTLSLQLRSTTAPVTSDLLDALDALPGIDSPWVASVATAEEEGTTYYAVSLSAVFNDAALAGRFSADALATTEGDAAASTEGGE</sequence>
<name>A0A7Z8K088_9CELL</name>
<gene>
    <name evidence="1" type="ORF">FA014_11130</name>
</gene>
<accession>A0A7Z8K088</accession>
<proteinExistence type="predicted"/>
<reference evidence="1 2" key="1">
    <citation type="submission" date="2019-05" db="EMBL/GenBank/DDBJ databases">
        <title>Genome sequence of Cellulomonas hominis strain CS1.</title>
        <authorList>
            <person name="Belmont J."/>
            <person name="Maclea K.S."/>
        </authorList>
    </citation>
    <scope>NUCLEOTIDE SEQUENCE [LARGE SCALE GENOMIC DNA]</scope>
    <source>
        <strain evidence="1 2">CS1</strain>
    </source>
</reference>
<dbReference type="RefSeq" id="WP_154729754.1">
    <property type="nucleotide sequence ID" value="NZ_SZYE01000082.1"/>
</dbReference>
<dbReference type="OrthoDB" id="5196233at2"/>
<organism evidence="1 2">
    <name type="scientific">Cellulomonas hominis</name>
    <dbReference type="NCBI Taxonomy" id="156981"/>
    <lineage>
        <taxon>Bacteria</taxon>
        <taxon>Bacillati</taxon>
        <taxon>Actinomycetota</taxon>
        <taxon>Actinomycetes</taxon>
        <taxon>Micrococcales</taxon>
        <taxon>Cellulomonadaceae</taxon>
        <taxon>Cellulomonas</taxon>
    </lineage>
</organism>
<evidence type="ECO:0000313" key="2">
    <source>
        <dbReference type="Proteomes" id="UP000308121"/>
    </source>
</evidence>
<dbReference type="Proteomes" id="UP000308121">
    <property type="component" value="Unassembled WGS sequence"/>
</dbReference>
<protein>
    <submittedName>
        <fullName evidence="1">Uncharacterized protein</fullName>
    </submittedName>
</protein>
<dbReference type="EMBL" id="SZYE01000082">
    <property type="protein sequence ID" value="TKR23442.1"/>
    <property type="molecule type" value="Genomic_DNA"/>
</dbReference>
<evidence type="ECO:0000313" key="1">
    <source>
        <dbReference type="EMBL" id="TKR23442.1"/>
    </source>
</evidence>
<comment type="caution">
    <text evidence="1">The sequence shown here is derived from an EMBL/GenBank/DDBJ whole genome shotgun (WGS) entry which is preliminary data.</text>
</comment>